<reference evidence="3 4" key="1">
    <citation type="submission" date="2019-07" db="EMBL/GenBank/DDBJ databases">
        <title>Genomic Encyclopedia of Archaeal and Bacterial Type Strains, Phase II (KMG-II): from individual species to whole genera.</title>
        <authorList>
            <person name="Goeker M."/>
        </authorList>
    </citation>
    <scope>NUCLEOTIDE SEQUENCE [LARGE SCALE GENOMIC DNA]</scope>
    <source>
        <strain evidence="3 4">DSM 46842</strain>
    </source>
</reference>
<organism evidence="3 4">
    <name type="scientific">Blastococcus xanthinilyticus</name>
    <dbReference type="NCBI Taxonomy" id="1564164"/>
    <lineage>
        <taxon>Bacteria</taxon>
        <taxon>Bacillati</taxon>
        <taxon>Actinomycetota</taxon>
        <taxon>Actinomycetes</taxon>
        <taxon>Geodermatophilales</taxon>
        <taxon>Geodermatophilaceae</taxon>
        <taxon>Blastococcus</taxon>
    </lineage>
</organism>
<evidence type="ECO:0000256" key="1">
    <source>
        <dbReference type="SAM" id="MobiDB-lite"/>
    </source>
</evidence>
<dbReference type="Proteomes" id="UP000322499">
    <property type="component" value="Unassembled WGS sequence"/>
</dbReference>
<keyword evidence="4" id="KW-1185">Reference proteome</keyword>
<gene>
    <name evidence="3" type="ORF">BD833_103152</name>
</gene>
<sequence>MPSTTTSRLRGTMLLLAGVITLTACGGTAESAGGAATGSIPAAGSAADSGTVGPDSGSPGAEIRTDGLASSQGEPCVDQFGRTWPEPEPGLERYDERGVMWSDACGNQYGYDGRLVRTVDGACVQGLAPGTDPAANICLDPSLDALTGETLDQQSEEWERNGWTVTNGD</sequence>
<feature type="signal peptide" evidence="2">
    <location>
        <begin position="1"/>
        <end position="24"/>
    </location>
</feature>
<evidence type="ECO:0000313" key="4">
    <source>
        <dbReference type="Proteomes" id="UP000322499"/>
    </source>
</evidence>
<feature type="region of interest" description="Disordered" evidence="1">
    <location>
        <begin position="41"/>
        <end position="89"/>
    </location>
</feature>
<keyword evidence="2" id="KW-0732">Signal</keyword>
<proteinExistence type="predicted"/>
<accession>A0A5S5D1L0</accession>
<evidence type="ECO:0000256" key="2">
    <source>
        <dbReference type="SAM" id="SignalP"/>
    </source>
</evidence>
<name>A0A5S5D1L0_9ACTN</name>
<feature type="chain" id="PRO_5038809587" evidence="2">
    <location>
        <begin position="25"/>
        <end position="169"/>
    </location>
</feature>
<dbReference type="RefSeq" id="WP_166532214.1">
    <property type="nucleotide sequence ID" value="NZ_VNHW01000003.1"/>
</dbReference>
<dbReference type="EMBL" id="VNHW01000003">
    <property type="protein sequence ID" value="TYP88996.1"/>
    <property type="molecule type" value="Genomic_DNA"/>
</dbReference>
<evidence type="ECO:0000313" key="3">
    <source>
        <dbReference type="EMBL" id="TYP88996.1"/>
    </source>
</evidence>
<dbReference type="AlphaFoldDB" id="A0A5S5D1L0"/>
<protein>
    <submittedName>
        <fullName evidence="3">Uncharacterized protein</fullName>
    </submittedName>
</protein>
<comment type="caution">
    <text evidence="3">The sequence shown here is derived from an EMBL/GenBank/DDBJ whole genome shotgun (WGS) entry which is preliminary data.</text>
</comment>